<sequence length="202" mass="22059">MTRSLVPGVKDFYISEDGKVTIPDVLRSNMSVWDHEHDLFATSLDPGASGATRIVPDSNTLGGWQLNAAGETLYFEAHVEAEWDAVSDLRANIWFEVNVDNSGGSAGDTVDLKLVIRYKGEGDTAIKTQTVEVATVVGASARYKQFKAAFAIDFDAIDNVIDVLDVLSFALNLETDTSEVDDIVIQLVELRYKTTKPSLETP</sequence>
<reference evidence="1" key="1">
    <citation type="journal article" date="2015" name="Nature">
        <title>Complex archaea that bridge the gap between prokaryotes and eukaryotes.</title>
        <authorList>
            <person name="Spang A."/>
            <person name="Saw J.H."/>
            <person name="Jorgensen S.L."/>
            <person name="Zaremba-Niedzwiedzka K."/>
            <person name="Martijn J."/>
            <person name="Lind A.E."/>
            <person name="van Eijk R."/>
            <person name="Schleper C."/>
            <person name="Guy L."/>
            <person name="Ettema T.J."/>
        </authorList>
    </citation>
    <scope>NUCLEOTIDE SEQUENCE</scope>
</reference>
<proteinExistence type="predicted"/>
<dbReference type="AlphaFoldDB" id="A0A0F9GHN3"/>
<protein>
    <submittedName>
        <fullName evidence="1">Uncharacterized protein</fullName>
    </submittedName>
</protein>
<dbReference type="EMBL" id="LAZR01017950">
    <property type="protein sequence ID" value="KKL98329.1"/>
    <property type="molecule type" value="Genomic_DNA"/>
</dbReference>
<name>A0A0F9GHN3_9ZZZZ</name>
<organism evidence="1">
    <name type="scientific">marine sediment metagenome</name>
    <dbReference type="NCBI Taxonomy" id="412755"/>
    <lineage>
        <taxon>unclassified sequences</taxon>
        <taxon>metagenomes</taxon>
        <taxon>ecological metagenomes</taxon>
    </lineage>
</organism>
<evidence type="ECO:0000313" key="1">
    <source>
        <dbReference type="EMBL" id="KKL98329.1"/>
    </source>
</evidence>
<gene>
    <name evidence="1" type="ORF">LCGC14_1825540</name>
</gene>
<accession>A0A0F9GHN3</accession>
<comment type="caution">
    <text evidence="1">The sequence shown here is derived from an EMBL/GenBank/DDBJ whole genome shotgun (WGS) entry which is preliminary data.</text>
</comment>